<accession>A0ACB5RAV9</accession>
<organism evidence="1 2">
    <name type="scientific">Inconstantimicrobium mannanitabidum</name>
    <dbReference type="NCBI Taxonomy" id="1604901"/>
    <lineage>
        <taxon>Bacteria</taxon>
        <taxon>Bacillati</taxon>
        <taxon>Bacillota</taxon>
        <taxon>Clostridia</taxon>
        <taxon>Eubacteriales</taxon>
        <taxon>Clostridiaceae</taxon>
        <taxon>Inconstantimicrobium</taxon>
    </lineage>
</organism>
<sequence>MSENIIELKNIKKSYHDNTVLDNINLSIKRNEFLTLLGPSGCGKTTTLKIIGGFETTDEGQVLFDDKDISYVPPYLRQINTVFQKYALFPHMNVYENVAFGLKIKKLPKSTIDSKVKEMLKLVALENFEKRSIHSLSGGQQQRVAIARALVNEPKVLLLDEPLGALDLKLRKEMQLELKNIQKKLGITFIFVTHDQEEALTMSDTIVVMNKGKIQQMGTPEDIYNEPANAFVADFIGESNILNGIMLEDYKVNFSNRDFECVDKGFLPNENIEVVVRPEDIKMVSEDKGMLKGKVKSVVFKGVHYEIELEELGTNNKWILHNTKYADVDSIIGMDIYPEDIHIMRKVGE</sequence>
<name>A0ACB5RAV9_9CLOT</name>
<dbReference type="Proteomes" id="UP001058074">
    <property type="component" value="Unassembled WGS sequence"/>
</dbReference>
<dbReference type="EMBL" id="BROD01000001">
    <property type="protein sequence ID" value="GKX65994.1"/>
    <property type="molecule type" value="Genomic_DNA"/>
</dbReference>
<evidence type="ECO:0000313" key="1">
    <source>
        <dbReference type="EMBL" id="GKX65994.1"/>
    </source>
</evidence>
<reference evidence="1" key="1">
    <citation type="journal article" date="2025" name="Int. J. Syst. Evol. Microbiol.">
        <title>Inconstantimicrobium mannanitabidum sp. nov., a novel member of the family Clostridiaceae isolated from anoxic soil under the treatment of reductive soil disinfestation.</title>
        <authorList>
            <person name="Ueki A."/>
            <person name="Tonouchi A."/>
            <person name="Honma S."/>
            <person name="Kaku N."/>
            <person name="Ueki K."/>
        </authorList>
    </citation>
    <scope>NUCLEOTIDE SEQUENCE</scope>
    <source>
        <strain evidence="1">TW13</strain>
    </source>
</reference>
<comment type="caution">
    <text evidence="1">The sequence shown here is derived from an EMBL/GenBank/DDBJ whole genome shotgun (WGS) entry which is preliminary data.</text>
</comment>
<proteinExistence type="predicted"/>
<protein>
    <submittedName>
        <fullName evidence="1">Spermidine/putrescine import ATP-binding protein PotA</fullName>
    </submittedName>
</protein>
<evidence type="ECO:0000313" key="2">
    <source>
        <dbReference type="Proteomes" id="UP001058074"/>
    </source>
</evidence>
<gene>
    <name evidence="1" type="primary">potA_1</name>
    <name evidence="1" type="ORF">rsdtw13_12520</name>
</gene>
<keyword evidence="1" id="KW-0547">Nucleotide-binding</keyword>
<keyword evidence="1" id="KW-0067">ATP-binding</keyword>
<keyword evidence="2" id="KW-1185">Reference proteome</keyword>